<keyword evidence="3" id="KW-0813">Transport</keyword>
<keyword evidence="5 8" id="KW-0812">Transmembrane</keyword>
<keyword evidence="10" id="KW-1185">Reference proteome</keyword>
<feature type="transmembrane region" description="Helical" evidence="8">
    <location>
        <begin position="63"/>
        <end position="84"/>
    </location>
</feature>
<comment type="caution">
    <text evidence="9">The sequence shown here is derived from an EMBL/GenBank/DDBJ whole genome shotgun (WGS) entry which is preliminary data.</text>
</comment>
<feature type="transmembrane region" description="Helical" evidence="8">
    <location>
        <begin position="302"/>
        <end position="323"/>
    </location>
</feature>
<evidence type="ECO:0000256" key="5">
    <source>
        <dbReference type="ARBA" id="ARBA00022692"/>
    </source>
</evidence>
<name>A0ABW5JFR9_9BACT</name>
<feature type="transmembrane region" description="Helical" evidence="8">
    <location>
        <begin position="150"/>
        <end position="170"/>
    </location>
</feature>
<accession>A0ABW5JFR9</accession>
<dbReference type="Pfam" id="PF01594">
    <property type="entry name" value="AI-2E_transport"/>
    <property type="match status" value="1"/>
</dbReference>
<protein>
    <submittedName>
        <fullName evidence="9">AI-2E family transporter</fullName>
    </submittedName>
</protein>
<evidence type="ECO:0000256" key="1">
    <source>
        <dbReference type="ARBA" id="ARBA00004651"/>
    </source>
</evidence>
<evidence type="ECO:0000313" key="9">
    <source>
        <dbReference type="EMBL" id="MFD2531185.1"/>
    </source>
</evidence>
<gene>
    <name evidence="9" type="ORF">ACFSVN_01860</name>
</gene>
<feature type="transmembrane region" description="Helical" evidence="8">
    <location>
        <begin position="35"/>
        <end position="51"/>
    </location>
</feature>
<dbReference type="RefSeq" id="WP_390297749.1">
    <property type="nucleotide sequence ID" value="NZ_JBHULI010000002.1"/>
</dbReference>
<feature type="transmembrane region" description="Helical" evidence="8">
    <location>
        <begin position="12"/>
        <end position="29"/>
    </location>
</feature>
<dbReference type="PANTHER" id="PTHR21716">
    <property type="entry name" value="TRANSMEMBRANE PROTEIN"/>
    <property type="match status" value="1"/>
</dbReference>
<feature type="transmembrane region" description="Helical" evidence="8">
    <location>
        <begin position="231"/>
        <end position="258"/>
    </location>
</feature>
<evidence type="ECO:0000256" key="3">
    <source>
        <dbReference type="ARBA" id="ARBA00022448"/>
    </source>
</evidence>
<keyword evidence="4" id="KW-1003">Cell membrane</keyword>
<dbReference type="EMBL" id="JBHULI010000002">
    <property type="protein sequence ID" value="MFD2531185.1"/>
    <property type="molecule type" value="Genomic_DNA"/>
</dbReference>
<evidence type="ECO:0000256" key="6">
    <source>
        <dbReference type="ARBA" id="ARBA00022989"/>
    </source>
</evidence>
<feature type="transmembrane region" description="Helical" evidence="8">
    <location>
        <begin position="265"/>
        <end position="282"/>
    </location>
</feature>
<dbReference type="PANTHER" id="PTHR21716:SF53">
    <property type="entry name" value="PERMEASE PERM-RELATED"/>
    <property type="match status" value="1"/>
</dbReference>
<evidence type="ECO:0000256" key="7">
    <source>
        <dbReference type="ARBA" id="ARBA00023136"/>
    </source>
</evidence>
<evidence type="ECO:0000313" key="10">
    <source>
        <dbReference type="Proteomes" id="UP001597460"/>
    </source>
</evidence>
<reference evidence="10" key="1">
    <citation type="journal article" date="2019" name="Int. J. Syst. Evol. Microbiol.">
        <title>The Global Catalogue of Microorganisms (GCM) 10K type strain sequencing project: providing services to taxonomists for standard genome sequencing and annotation.</title>
        <authorList>
            <consortium name="The Broad Institute Genomics Platform"/>
            <consortium name="The Broad Institute Genome Sequencing Center for Infectious Disease"/>
            <person name="Wu L."/>
            <person name="Ma J."/>
        </authorList>
    </citation>
    <scope>NUCLEOTIDE SEQUENCE [LARGE SCALE GENOMIC DNA]</scope>
    <source>
        <strain evidence="10">KCTC 52042</strain>
    </source>
</reference>
<dbReference type="Proteomes" id="UP001597460">
    <property type="component" value="Unassembled WGS sequence"/>
</dbReference>
<dbReference type="InterPro" id="IPR002549">
    <property type="entry name" value="AI-2E-like"/>
</dbReference>
<organism evidence="9 10">
    <name type="scientific">Gracilimonas halophila</name>
    <dbReference type="NCBI Taxonomy" id="1834464"/>
    <lineage>
        <taxon>Bacteria</taxon>
        <taxon>Pseudomonadati</taxon>
        <taxon>Balneolota</taxon>
        <taxon>Balneolia</taxon>
        <taxon>Balneolales</taxon>
        <taxon>Balneolaceae</taxon>
        <taxon>Gracilimonas</taxon>
    </lineage>
</organism>
<evidence type="ECO:0000256" key="8">
    <source>
        <dbReference type="SAM" id="Phobius"/>
    </source>
</evidence>
<evidence type="ECO:0000256" key="2">
    <source>
        <dbReference type="ARBA" id="ARBA00009773"/>
    </source>
</evidence>
<keyword evidence="7 8" id="KW-0472">Membrane</keyword>
<sequence>MEQQTMENSRLIRIASLLVIGVLIVYIMIEAQFIILPLIWATFIALLILPLTAKLEQIKFPRWLSIIVVLTVVTSTLSVILYLLSIQVVGLLGDMPTITDKIDSWINGLEHFLEVRIGISHELLTRQATNSISQIINTGLIELRNSLFSVFRLLTVISIIPLYIFFLLYYRDNFYRSSLHFFINYPDQTRALFNKIIKVTQQYLRGLMMVTLIVGVLFYIVLSVLNIKYAFSFAVLLSIFNLIPYIGVFISSLLVVLYSVATSDSTFYPVAILISLWLIQLLENNLITPYVVGSQVKINPLVALIAVLMGASIWGVSGMILFIPMVGVLKVVLDEFEGLKPFGLLLGKNELVLYGKKMAACALFFGEPIALCSRHLLSHINALYNVSNHS</sequence>
<keyword evidence="6 8" id="KW-1133">Transmembrane helix</keyword>
<feature type="transmembrane region" description="Helical" evidence="8">
    <location>
        <begin position="203"/>
        <end position="225"/>
    </location>
</feature>
<evidence type="ECO:0000256" key="4">
    <source>
        <dbReference type="ARBA" id="ARBA00022475"/>
    </source>
</evidence>
<proteinExistence type="inferred from homology"/>
<comment type="subcellular location">
    <subcellularLocation>
        <location evidence="1">Cell membrane</location>
        <topology evidence="1">Multi-pass membrane protein</topology>
    </subcellularLocation>
</comment>
<comment type="similarity">
    <text evidence="2">Belongs to the autoinducer-2 exporter (AI-2E) (TC 2.A.86) family.</text>
</comment>